<name>A0A6A4PSG3_LUPAL</name>
<gene>
    <name evidence="1" type="ORF">Lalb_Chr11g0068871</name>
</gene>
<evidence type="ECO:0000313" key="1">
    <source>
        <dbReference type="EMBL" id="KAE9604206.1"/>
    </source>
</evidence>
<comment type="caution">
    <text evidence="1">The sequence shown here is derived from an EMBL/GenBank/DDBJ whole genome shotgun (WGS) entry which is preliminary data.</text>
</comment>
<organism evidence="1 2">
    <name type="scientific">Lupinus albus</name>
    <name type="common">White lupine</name>
    <name type="synonym">Lupinus termis</name>
    <dbReference type="NCBI Taxonomy" id="3870"/>
    <lineage>
        <taxon>Eukaryota</taxon>
        <taxon>Viridiplantae</taxon>
        <taxon>Streptophyta</taxon>
        <taxon>Embryophyta</taxon>
        <taxon>Tracheophyta</taxon>
        <taxon>Spermatophyta</taxon>
        <taxon>Magnoliopsida</taxon>
        <taxon>eudicotyledons</taxon>
        <taxon>Gunneridae</taxon>
        <taxon>Pentapetalae</taxon>
        <taxon>rosids</taxon>
        <taxon>fabids</taxon>
        <taxon>Fabales</taxon>
        <taxon>Fabaceae</taxon>
        <taxon>Papilionoideae</taxon>
        <taxon>50 kb inversion clade</taxon>
        <taxon>genistoids sensu lato</taxon>
        <taxon>core genistoids</taxon>
        <taxon>Genisteae</taxon>
        <taxon>Lupinus</taxon>
    </lineage>
</organism>
<dbReference type="AlphaFoldDB" id="A0A6A4PSG3"/>
<dbReference type="EMBL" id="WOCE01000011">
    <property type="protein sequence ID" value="KAE9604206.1"/>
    <property type="molecule type" value="Genomic_DNA"/>
</dbReference>
<protein>
    <submittedName>
        <fullName evidence="1">Uncharacterized protein</fullName>
    </submittedName>
</protein>
<reference evidence="2" key="1">
    <citation type="journal article" date="2020" name="Nat. Commun.">
        <title>Genome sequence of the cluster root forming white lupin.</title>
        <authorList>
            <person name="Hufnagel B."/>
            <person name="Marques A."/>
            <person name="Soriano A."/>
            <person name="Marques L."/>
            <person name="Divol F."/>
            <person name="Doumas P."/>
            <person name="Sallet E."/>
            <person name="Mancinotti D."/>
            <person name="Carrere S."/>
            <person name="Marande W."/>
            <person name="Arribat S."/>
            <person name="Keller J."/>
            <person name="Huneau C."/>
            <person name="Blein T."/>
            <person name="Aime D."/>
            <person name="Laguerre M."/>
            <person name="Taylor J."/>
            <person name="Schubert V."/>
            <person name="Nelson M."/>
            <person name="Geu-Flores F."/>
            <person name="Crespi M."/>
            <person name="Gallardo-Guerrero K."/>
            <person name="Delaux P.-M."/>
            <person name="Salse J."/>
            <person name="Berges H."/>
            <person name="Guyot R."/>
            <person name="Gouzy J."/>
            <person name="Peret B."/>
        </authorList>
    </citation>
    <scope>NUCLEOTIDE SEQUENCE [LARGE SCALE GENOMIC DNA]</scope>
    <source>
        <strain evidence="2">cv. Amiga</strain>
    </source>
</reference>
<evidence type="ECO:0000313" key="2">
    <source>
        <dbReference type="Proteomes" id="UP000447434"/>
    </source>
</evidence>
<sequence>MQQMQHLAYLLRSSFLYDLQNKEQLLVETNRGLTLNVEEINLRNQYRQWDEGEQSKQYDRARIFKCYICFCYLFWFKNNSY</sequence>
<dbReference type="Proteomes" id="UP000447434">
    <property type="component" value="Chromosome 11"/>
</dbReference>
<accession>A0A6A4PSG3</accession>
<dbReference type="OrthoDB" id="267517at2759"/>
<keyword evidence="2" id="KW-1185">Reference proteome</keyword>
<proteinExistence type="predicted"/>